<dbReference type="InterPro" id="IPR036412">
    <property type="entry name" value="HAD-like_sf"/>
</dbReference>
<evidence type="ECO:0000256" key="6">
    <source>
        <dbReference type="ARBA" id="ARBA00022801"/>
    </source>
</evidence>
<name>G7WPK1_METH6</name>
<gene>
    <name evidence="10" type="ordered locus">Mhar_1845</name>
</gene>
<keyword evidence="11" id="KW-1185">Reference proteome</keyword>
<dbReference type="AlphaFoldDB" id="G7WPK1"/>
<dbReference type="RefSeq" id="WP_014587381.1">
    <property type="nucleotide sequence ID" value="NC_017527.1"/>
</dbReference>
<dbReference type="InterPro" id="IPR050582">
    <property type="entry name" value="HAD-like_SerB"/>
</dbReference>
<dbReference type="KEGG" id="mhi:Mhar_1845"/>
<dbReference type="CDD" id="cd01427">
    <property type="entry name" value="HAD_like"/>
    <property type="match status" value="1"/>
</dbReference>
<dbReference type="GO" id="GO:0006564">
    <property type="term" value="P:L-serine biosynthetic process"/>
    <property type="evidence" value="ECO:0007669"/>
    <property type="project" value="UniProtKB-KW"/>
</dbReference>
<evidence type="ECO:0000256" key="4">
    <source>
        <dbReference type="ARBA" id="ARBA00022605"/>
    </source>
</evidence>
<dbReference type="GO" id="GO:0005737">
    <property type="term" value="C:cytoplasm"/>
    <property type="evidence" value="ECO:0007669"/>
    <property type="project" value="TreeGrafter"/>
</dbReference>
<sequence length="376" mass="41143">MNKMAIMIALMISLMGSSSVGAGEMRSGGATAEMRFEGGFGGLWIRADSLDLGSSLPPNQKLYGIGEGSAARGDVDPLPSWNEGSAKRAILSFVSDVTSEGGPNYVAPEDRIATFDNDGTLWCEYPNYVPYLFIFDRVYDMASYHPEWNSTEPFSSILSGERTGAGSFSPGEVLEIYVATSSNMTAEEYMALARDWLDRSSHPDHGLPYTECVYKPMLELLSYLRSQGFKVYIVTGGDQDFVRAFSQEVYGIPPEQVIGSAVKHQFIEVDGNTSVVKLPEVQVVTDGRVKAEQIQQIVGLRPILAYGNSDGDIPMLKFATGGEGPSLGLLNHHDDPIREYAYDIGSSIGGLEEGLELAGEWGWEVVSMKEDWKYIF</sequence>
<keyword evidence="6" id="KW-0378">Hydrolase</keyword>
<comment type="cofactor">
    <cofactor evidence="1">
        <name>Mg(2+)</name>
        <dbReference type="ChEBI" id="CHEBI:18420"/>
    </cofactor>
</comment>
<keyword evidence="7" id="KW-0460">Magnesium</keyword>
<dbReference type="InterPro" id="IPR001763">
    <property type="entry name" value="Rhodanese-like_dom"/>
</dbReference>
<dbReference type="PATRIC" id="fig|1110509.7.peg.2044"/>
<organism evidence="10 11">
    <name type="scientific">Methanothrix harundinacea (strain 6Ac)</name>
    <name type="common">Methanosaeta harundinacea</name>
    <dbReference type="NCBI Taxonomy" id="1110509"/>
    <lineage>
        <taxon>Archaea</taxon>
        <taxon>Methanobacteriati</taxon>
        <taxon>Methanobacteriota</taxon>
        <taxon>Stenosarchaea group</taxon>
        <taxon>Methanomicrobia</taxon>
        <taxon>Methanotrichales</taxon>
        <taxon>Methanotrichaceae</taxon>
        <taxon>Methanothrix</taxon>
    </lineage>
</organism>
<evidence type="ECO:0000256" key="5">
    <source>
        <dbReference type="ARBA" id="ARBA00022723"/>
    </source>
</evidence>
<dbReference type="PANTHER" id="PTHR43344:SF2">
    <property type="entry name" value="PHOSPHOSERINE PHOSPHATASE"/>
    <property type="match status" value="1"/>
</dbReference>
<evidence type="ECO:0000256" key="8">
    <source>
        <dbReference type="ARBA" id="ARBA00023299"/>
    </source>
</evidence>
<dbReference type="Gene3D" id="3.40.50.1000">
    <property type="entry name" value="HAD superfamily/HAD-like"/>
    <property type="match status" value="1"/>
</dbReference>
<dbReference type="STRING" id="1110509.Mhar_1845"/>
<dbReference type="EMBL" id="CP003117">
    <property type="protein sequence ID" value="AET65202.1"/>
    <property type="molecule type" value="Genomic_DNA"/>
</dbReference>
<evidence type="ECO:0000313" key="10">
    <source>
        <dbReference type="EMBL" id="AET65202.1"/>
    </source>
</evidence>
<protein>
    <recommendedName>
        <fullName evidence="3">phosphoserine phosphatase</fullName>
        <ecNumber evidence="3">3.1.3.3</ecNumber>
    </recommendedName>
</protein>
<evidence type="ECO:0000256" key="3">
    <source>
        <dbReference type="ARBA" id="ARBA00012640"/>
    </source>
</evidence>
<dbReference type="InterPro" id="IPR023214">
    <property type="entry name" value="HAD_sf"/>
</dbReference>
<evidence type="ECO:0000256" key="2">
    <source>
        <dbReference type="ARBA" id="ARBA00005135"/>
    </source>
</evidence>
<dbReference type="PROSITE" id="PS50206">
    <property type="entry name" value="RHODANESE_3"/>
    <property type="match status" value="1"/>
</dbReference>
<dbReference type="Pfam" id="PF12710">
    <property type="entry name" value="HAD"/>
    <property type="match status" value="1"/>
</dbReference>
<feature type="domain" description="Rhodanese" evidence="9">
    <location>
        <begin position="223"/>
        <end position="250"/>
    </location>
</feature>
<dbReference type="SUPFAM" id="SSF56784">
    <property type="entry name" value="HAD-like"/>
    <property type="match status" value="1"/>
</dbReference>
<evidence type="ECO:0000256" key="7">
    <source>
        <dbReference type="ARBA" id="ARBA00022842"/>
    </source>
</evidence>
<proteinExistence type="predicted"/>
<keyword evidence="5" id="KW-0479">Metal-binding</keyword>
<keyword evidence="8" id="KW-0718">Serine biosynthesis</keyword>
<evidence type="ECO:0000259" key="9">
    <source>
        <dbReference type="PROSITE" id="PS50206"/>
    </source>
</evidence>
<dbReference type="GO" id="GO:0000287">
    <property type="term" value="F:magnesium ion binding"/>
    <property type="evidence" value="ECO:0007669"/>
    <property type="project" value="TreeGrafter"/>
</dbReference>
<dbReference type="GeneID" id="12511017"/>
<dbReference type="GO" id="GO:0036424">
    <property type="term" value="F:L-phosphoserine phosphatase activity"/>
    <property type="evidence" value="ECO:0007669"/>
    <property type="project" value="TreeGrafter"/>
</dbReference>
<evidence type="ECO:0000313" key="11">
    <source>
        <dbReference type="Proteomes" id="UP000005877"/>
    </source>
</evidence>
<accession>G7WPK1</accession>
<reference evidence="10 11" key="1">
    <citation type="journal article" date="2012" name="PLoS ONE">
        <title>The genome characteristics and predicted function of methyl-group oxidation pathway in the obligate aceticlastic methanogens, Methanosaeta spp.</title>
        <authorList>
            <person name="Zhu J."/>
            <person name="Zheng H."/>
            <person name="Ai G."/>
            <person name="Zhang G."/>
            <person name="Liu D."/>
            <person name="Liu X."/>
            <person name="Dong X."/>
        </authorList>
    </citation>
    <scope>NUCLEOTIDE SEQUENCE [LARGE SCALE GENOMIC DNA]</scope>
    <source>
        <strain evidence="10 11">6Ac</strain>
    </source>
</reference>
<keyword evidence="4" id="KW-0028">Amino-acid biosynthesis</keyword>
<evidence type="ECO:0000256" key="1">
    <source>
        <dbReference type="ARBA" id="ARBA00001946"/>
    </source>
</evidence>
<dbReference type="EC" id="3.1.3.3" evidence="3"/>
<dbReference type="HOGENOM" id="CLU_052514_0_0_2"/>
<dbReference type="PANTHER" id="PTHR43344">
    <property type="entry name" value="PHOSPHOSERINE PHOSPHATASE"/>
    <property type="match status" value="1"/>
</dbReference>
<dbReference type="Proteomes" id="UP000005877">
    <property type="component" value="Chromosome"/>
</dbReference>
<comment type="pathway">
    <text evidence="2">Amino-acid biosynthesis; L-serine biosynthesis; L-serine from 3-phospho-D-glycerate: step 3/3.</text>
</comment>